<keyword evidence="6 8" id="KW-0862">Zinc</keyword>
<sequence>MTLDISNAKKAYRAAIIHSIADPAEVALEASYEYFEDGLMLVENGKIVALGNAEDLLKTLADDVEIVSYQDALITAGFIDTHIHLPQTGMVGSYGEQLLDWLNTYVFPCEKQFEDPEHSAQVADIFLKELLRNGTTTALVFGSRHKESVEALFSAAEKLNLRLIAGKVMMDRNAPDYLVDTAESSYVDSKALIERWHGKGRLHYAVTPRFAPTSTPEQLTRAGQLLNEYPDLYMQTHISENLKEVEWVKALFPERKNYLDVYDHFNLLGERSMFAHGVHLCDEECERLAETGSAIAFCPTSNLFLGSGLFNLPMAERHKVNVGLGTDIGAGTSFSLLHTLNEAYKVMQLQGAKLSPFKSLYLATLGGARALRLEDKIGNLQPGSEADFVVLDFNATPLLAYRMSQATSIEERLFVLMTLGDDRTVSETYSAGARVHKR</sequence>
<dbReference type="InterPro" id="IPR051607">
    <property type="entry name" value="Metallo-dep_hydrolases"/>
</dbReference>
<accession>A0A1I0EG73</accession>
<evidence type="ECO:0000256" key="7">
    <source>
        <dbReference type="NCBIfam" id="TIGR02967"/>
    </source>
</evidence>
<keyword evidence="4 8" id="KW-0479">Metal-binding</keyword>
<protein>
    <recommendedName>
        <fullName evidence="3 7">Guanine deaminase</fullName>
        <shortName evidence="8">Guanase</shortName>
        <ecNumber evidence="3 7">3.5.4.3</ecNumber>
    </recommendedName>
    <alternativeName>
        <fullName evidence="8">Guanine aminohydrolase</fullName>
    </alternativeName>
</protein>
<evidence type="ECO:0000313" key="10">
    <source>
        <dbReference type="EMBL" id="SET44304.1"/>
    </source>
</evidence>
<dbReference type="UniPathway" id="UPA00603">
    <property type="reaction ID" value="UER00660"/>
</dbReference>
<evidence type="ECO:0000256" key="2">
    <source>
        <dbReference type="ARBA" id="ARBA00006745"/>
    </source>
</evidence>
<comment type="function">
    <text evidence="8">Catalyzes the hydrolytic deamination of guanine, producing xanthine and ammonia.</text>
</comment>
<dbReference type="OrthoDB" id="9787621at2"/>
<dbReference type="Gene3D" id="2.30.40.10">
    <property type="entry name" value="Urease, subunit C, domain 1"/>
    <property type="match status" value="1"/>
</dbReference>
<dbReference type="GO" id="GO:0008892">
    <property type="term" value="F:guanine deaminase activity"/>
    <property type="evidence" value="ECO:0007669"/>
    <property type="project" value="UniProtKB-UniRule"/>
</dbReference>
<dbReference type="NCBIfam" id="TIGR02967">
    <property type="entry name" value="guan_deamin"/>
    <property type="match status" value="1"/>
</dbReference>
<comment type="pathway">
    <text evidence="1 8">Purine metabolism; guanine degradation; xanthine from guanine: step 1/1.</text>
</comment>
<dbReference type="SUPFAM" id="SSF51556">
    <property type="entry name" value="Metallo-dependent hydrolases"/>
    <property type="match status" value="1"/>
</dbReference>
<dbReference type="RefSeq" id="WP_074889324.1">
    <property type="nucleotide sequence ID" value="NZ_FOHW01000013.1"/>
</dbReference>
<dbReference type="Proteomes" id="UP000182332">
    <property type="component" value="Unassembled WGS sequence"/>
</dbReference>
<evidence type="ECO:0000313" key="11">
    <source>
        <dbReference type="Proteomes" id="UP000182332"/>
    </source>
</evidence>
<dbReference type="InterPro" id="IPR032466">
    <property type="entry name" value="Metal_Hydrolase"/>
</dbReference>
<dbReference type="EC" id="3.5.4.3" evidence="3 7"/>
<evidence type="ECO:0000259" key="9">
    <source>
        <dbReference type="Pfam" id="PF01979"/>
    </source>
</evidence>
<dbReference type="PANTHER" id="PTHR11271">
    <property type="entry name" value="GUANINE DEAMINASE"/>
    <property type="match status" value="1"/>
</dbReference>
<gene>
    <name evidence="10" type="ORF">SAMN05216197_113106</name>
</gene>
<dbReference type="AlphaFoldDB" id="A0A1I0EG73"/>
<reference evidence="10 11" key="1">
    <citation type="submission" date="2016-10" db="EMBL/GenBank/DDBJ databases">
        <authorList>
            <person name="de Groot N.N."/>
        </authorList>
    </citation>
    <scope>NUCLEOTIDE SEQUENCE [LARGE SCALE GENOMIC DNA]</scope>
    <source>
        <strain evidence="10 11">DSM 11363</strain>
    </source>
</reference>
<comment type="catalytic activity">
    <reaction evidence="8">
        <text>guanine + H2O + H(+) = xanthine + NH4(+)</text>
        <dbReference type="Rhea" id="RHEA:14665"/>
        <dbReference type="ChEBI" id="CHEBI:15377"/>
        <dbReference type="ChEBI" id="CHEBI:15378"/>
        <dbReference type="ChEBI" id="CHEBI:16235"/>
        <dbReference type="ChEBI" id="CHEBI:17712"/>
        <dbReference type="ChEBI" id="CHEBI:28938"/>
        <dbReference type="EC" id="3.5.4.3"/>
    </reaction>
</comment>
<dbReference type="GO" id="GO:0006147">
    <property type="term" value="P:guanine catabolic process"/>
    <property type="evidence" value="ECO:0007669"/>
    <property type="project" value="UniProtKB-UniRule"/>
</dbReference>
<dbReference type="EMBL" id="FOHW01000013">
    <property type="protein sequence ID" value="SET44304.1"/>
    <property type="molecule type" value="Genomic_DNA"/>
</dbReference>
<comment type="cofactor">
    <cofactor evidence="8">
        <name>Zn(2+)</name>
        <dbReference type="ChEBI" id="CHEBI:29105"/>
    </cofactor>
    <text evidence="8">Binds 1 zinc ion per subunit.</text>
</comment>
<comment type="similarity">
    <text evidence="2 8">Belongs to the metallo-dependent hydrolases superfamily. ATZ/TRZ family.</text>
</comment>
<keyword evidence="5 8" id="KW-0378">Hydrolase</keyword>
<evidence type="ECO:0000256" key="6">
    <source>
        <dbReference type="ARBA" id="ARBA00022833"/>
    </source>
</evidence>
<dbReference type="PANTHER" id="PTHR11271:SF6">
    <property type="entry name" value="GUANINE DEAMINASE"/>
    <property type="match status" value="1"/>
</dbReference>
<dbReference type="GO" id="GO:0005829">
    <property type="term" value="C:cytosol"/>
    <property type="evidence" value="ECO:0007669"/>
    <property type="project" value="TreeGrafter"/>
</dbReference>
<evidence type="ECO:0000256" key="1">
    <source>
        <dbReference type="ARBA" id="ARBA00004984"/>
    </source>
</evidence>
<dbReference type="InterPro" id="IPR006680">
    <property type="entry name" value="Amidohydro-rel"/>
</dbReference>
<dbReference type="GO" id="GO:0008270">
    <property type="term" value="F:zinc ion binding"/>
    <property type="evidence" value="ECO:0007669"/>
    <property type="project" value="UniProtKB-UniRule"/>
</dbReference>
<dbReference type="InterPro" id="IPR011059">
    <property type="entry name" value="Metal-dep_hydrolase_composite"/>
</dbReference>
<proteinExistence type="inferred from homology"/>
<dbReference type="SUPFAM" id="SSF51338">
    <property type="entry name" value="Composite domain of metallo-dependent hydrolases"/>
    <property type="match status" value="1"/>
</dbReference>
<evidence type="ECO:0000256" key="3">
    <source>
        <dbReference type="ARBA" id="ARBA00012781"/>
    </source>
</evidence>
<dbReference type="FunFam" id="3.20.20.140:FF:000022">
    <property type="entry name" value="Guanine deaminase"/>
    <property type="match status" value="1"/>
</dbReference>
<evidence type="ECO:0000256" key="8">
    <source>
        <dbReference type="RuleBase" id="RU366009"/>
    </source>
</evidence>
<organism evidence="10 11">
    <name type="scientific">Pseudomonas graminis</name>
    <dbReference type="NCBI Taxonomy" id="158627"/>
    <lineage>
        <taxon>Bacteria</taxon>
        <taxon>Pseudomonadati</taxon>
        <taxon>Pseudomonadota</taxon>
        <taxon>Gammaproteobacteria</taxon>
        <taxon>Pseudomonadales</taxon>
        <taxon>Pseudomonadaceae</taxon>
        <taxon>Pseudomonas</taxon>
    </lineage>
</organism>
<dbReference type="Gene3D" id="3.20.20.140">
    <property type="entry name" value="Metal-dependent hydrolases"/>
    <property type="match status" value="1"/>
</dbReference>
<dbReference type="Pfam" id="PF01979">
    <property type="entry name" value="Amidohydro_1"/>
    <property type="match status" value="1"/>
</dbReference>
<dbReference type="NCBIfam" id="NF006679">
    <property type="entry name" value="PRK09228.1"/>
    <property type="match status" value="1"/>
</dbReference>
<evidence type="ECO:0000256" key="4">
    <source>
        <dbReference type="ARBA" id="ARBA00022723"/>
    </source>
</evidence>
<feature type="domain" description="Amidohydrolase-related" evidence="9">
    <location>
        <begin position="74"/>
        <end position="433"/>
    </location>
</feature>
<dbReference type="InterPro" id="IPR014311">
    <property type="entry name" value="Guanine_deaminase"/>
</dbReference>
<evidence type="ECO:0000256" key="5">
    <source>
        <dbReference type="ARBA" id="ARBA00022801"/>
    </source>
</evidence>
<name>A0A1I0EG73_9PSED</name>
<dbReference type="CDD" id="cd01303">
    <property type="entry name" value="GDEase"/>
    <property type="match status" value="1"/>
</dbReference>